<comment type="caution">
    <text evidence="4">The sequence shown here is derived from an EMBL/GenBank/DDBJ whole genome shotgun (WGS) entry which is preliminary data.</text>
</comment>
<evidence type="ECO:0000256" key="2">
    <source>
        <dbReference type="ARBA" id="ARBA00022898"/>
    </source>
</evidence>
<accession>A0AAU9VZG9</accession>
<dbReference type="InterPro" id="IPR029066">
    <property type="entry name" value="PLP-binding_barrel"/>
</dbReference>
<protein>
    <recommendedName>
        <fullName evidence="3">Orn/DAP/Arg decarboxylase 2 N-terminal domain-containing protein</fullName>
    </recommendedName>
</protein>
<keyword evidence="5" id="KW-1185">Reference proteome</keyword>
<dbReference type="SUPFAM" id="SSF50621">
    <property type="entry name" value="Alanine racemase C-terminal domain-like"/>
    <property type="match status" value="1"/>
</dbReference>
<evidence type="ECO:0000313" key="5">
    <source>
        <dbReference type="Proteomes" id="UP001159428"/>
    </source>
</evidence>
<dbReference type="Proteomes" id="UP001159428">
    <property type="component" value="Unassembled WGS sequence"/>
</dbReference>
<dbReference type="InterPro" id="IPR022644">
    <property type="entry name" value="De-COase2_N"/>
</dbReference>
<dbReference type="PANTHER" id="PTHR43727:SF3">
    <property type="entry name" value="GROUP IV DECARBOXYLASE"/>
    <property type="match status" value="1"/>
</dbReference>
<dbReference type="Gene3D" id="2.40.37.10">
    <property type="entry name" value="Lyase, Ornithine Decarboxylase, Chain A, domain 1"/>
    <property type="match status" value="1"/>
</dbReference>
<sequence length="352" mass="39609">MFTYFFSQRRNEKALFDVHSVINCTVLEFALENGIHVNVDNYQELERITAIINDQGQTKSSVGIRLKPVLGVGAVKALSTCTADSKFGVQLTDSSKEEIIGWYLDRPWLTAVHIHIGSQSYDCSDLTCGVKCVVDFALEVNGRLGKKQIHTIDIGGGLPANLEDDTTRPSFQDYAETLKKEVPELFPSYGAFKKVITEFGQAFNAKAGWLVSRVEYTKKASDNLKIVLIHFGADMMMRTCYCPNVQKYQRRVEVFSEEGQLKEGERMRYNIAGPLCFSGDVVKRDVLLPTVEEGDYLILHDCGANSLSLFSRHCSRQAPAVLGRHGLDDLKTSRVSLIHLYYFTWKKNELVL</sequence>
<reference evidence="4 5" key="1">
    <citation type="submission" date="2022-05" db="EMBL/GenBank/DDBJ databases">
        <authorList>
            <consortium name="Genoscope - CEA"/>
            <person name="William W."/>
        </authorList>
    </citation>
    <scope>NUCLEOTIDE SEQUENCE [LARGE SCALE GENOMIC DNA]</scope>
</reference>
<dbReference type="GO" id="GO:0009089">
    <property type="term" value="P:lysine biosynthetic process via diaminopimelate"/>
    <property type="evidence" value="ECO:0007669"/>
    <property type="project" value="TreeGrafter"/>
</dbReference>
<proteinExistence type="predicted"/>
<feature type="domain" description="Orn/DAP/Arg decarboxylase 2 N-terminal" evidence="3">
    <location>
        <begin position="25"/>
        <end position="204"/>
    </location>
</feature>
<gene>
    <name evidence="4" type="ORF">PMEA_00028484</name>
</gene>
<dbReference type="Gene3D" id="3.20.20.10">
    <property type="entry name" value="Alanine racemase"/>
    <property type="match status" value="1"/>
</dbReference>
<dbReference type="GO" id="GO:0008836">
    <property type="term" value="F:diaminopimelate decarboxylase activity"/>
    <property type="evidence" value="ECO:0007669"/>
    <property type="project" value="TreeGrafter"/>
</dbReference>
<dbReference type="PANTHER" id="PTHR43727">
    <property type="entry name" value="DIAMINOPIMELATE DECARBOXYLASE"/>
    <property type="match status" value="1"/>
</dbReference>
<evidence type="ECO:0000313" key="4">
    <source>
        <dbReference type="EMBL" id="CAH3041976.1"/>
    </source>
</evidence>
<comment type="cofactor">
    <cofactor evidence="1">
        <name>pyridoxal 5'-phosphate</name>
        <dbReference type="ChEBI" id="CHEBI:597326"/>
    </cofactor>
</comment>
<name>A0AAU9VZG9_9CNID</name>
<dbReference type="SUPFAM" id="SSF51419">
    <property type="entry name" value="PLP-binding barrel"/>
    <property type="match status" value="1"/>
</dbReference>
<dbReference type="InterPro" id="IPR009006">
    <property type="entry name" value="Ala_racemase/Decarboxylase_C"/>
</dbReference>
<dbReference type="EMBL" id="CALNXJ010000006">
    <property type="protein sequence ID" value="CAH3041976.1"/>
    <property type="molecule type" value="Genomic_DNA"/>
</dbReference>
<dbReference type="AlphaFoldDB" id="A0AAU9VZG9"/>
<keyword evidence="2" id="KW-0663">Pyridoxal phosphate</keyword>
<dbReference type="Pfam" id="PF02784">
    <property type="entry name" value="Orn_Arg_deC_N"/>
    <property type="match status" value="1"/>
</dbReference>
<evidence type="ECO:0000259" key="3">
    <source>
        <dbReference type="Pfam" id="PF02784"/>
    </source>
</evidence>
<evidence type="ECO:0000256" key="1">
    <source>
        <dbReference type="ARBA" id="ARBA00001933"/>
    </source>
</evidence>
<organism evidence="4 5">
    <name type="scientific">Pocillopora meandrina</name>
    <dbReference type="NCBI Taxonomy" id="46732"/>
    <lineage>
        <taxon>Eukaryota</taxon>
        <taxon>Metazoa</taxon>
        <taxon>Cnidaria</taxon>
        <taxon>Anthozoa</taxon>
        <taxon>Hexacorallia</taxon>
        <taxon>Scleractinia</taxon>
        <taxon>Astrocoeniina</taxon>
        <taxon>Pocilloporidae</taxon>
        <taxon>Pocillopora</taxon>
    </lineage>
</organism>